<dbReference type="Proteomes" id="UP000280395">
    <property type="component" value="Unassembled WGS sequence"/>
</dbReference>
<dbReference type="InterPro" id="IPR011010">
    <property type="entry name" value="DNA_brk_join_enz"/>
</dbReference>
<dbReference type="AlphaFoldDB" id="A0A2K4W0T3"/>
<reference evidence="1 2" key="1">
    <citation type="submission" date="2018-08" db="EMBL/GenBank/DDBJ databases">
        <title>Recombination of ecologically and evolutionarily significant loci maintains genetic cohesion in the Pseudomonas syringae species complex.</title>
        <authorList>
            <person name="Dillon M."/>
            <person name="Thakur S."/>
            <person name="Almeida R.N.D."/>
            <person name="Weir B.S."/>
            <person name="Guttman D.S."/>
        </authorList>
    </citation>
    <scope>NUCLEOTIDE SEQUENCE [LARGE SCALE GENOMIC DNA]</scope>
    <source>
        <strain evidence="1 2">ICMP 14479</strain>
    </source>
</reference>
<evidence type="ECO:0000313" key="2">
    <source>
        <dbReference type="Proteomes" id="UP000280395"/>
    </source>
</evidence>
<protein>
    <submittedName>
        <fullName evidence="1">Uncharacterized protein</fullName>
    </submittedName>
</protein>
<dbReference type="SUPFAM" id="SSF56349">
    <property type="entry name" value="DNA breaking-rejoining enzymes"/>
    <property type="match status" value="1"/>
</dbReference>
<sequence length="175" mass="19932">MLRNWYSTIFREHPGTRACMLYRRPAANSLRIVRDSLPILTENHHDCVYPPSNIPSSWTIQALNPRSIRDWPSTRTRRHAFVATGVRVTELALVEVADVLYPSGAIKPEVYLRAEITKGCRPRNVYLTHPLCVAALESWIAVRLQRRWGLSGDVEYRGLRPSSKLVTTHTQGSSL</sequence>
<dbReference type="EMBL" id="RBUA01001340">
    <property type="protein sequence ID" value="RMU44959.1"/>
    <property type="molecule type" value="Genomic_DNA"/>
</dbReference>
<evidence type="ECO:0000313" key="1">
    <source>
        <dbReference type="EMBL" id="RMU44959.1"/>
    </source>
</evidence>
<comment type="caution">
    <text evidence="1">The sequence shown here is derived from an EMBL/GenBank/DDBJ whole genome shotgun (WGS) entry which is preliminary data.</text>
</comment>
<accession>A0A2K4W0T3</accession>
<organism evidence="1 2">
    <name type="scientific">Pseudomonas syringae pv. avii</name>
    <dbReference type="NCBI Taxonomy" id="663959"/>
    <lineage>
        <taxon>Bacteria</taxon>
        <taxon>Pseudomonadati</taxon>
        <taxon>Pseudomonadota</taxon>
        <taxon>Gammaproteobacteria</taxon>
        <taxon>Pseudomonadales</taxon>
        <taxon>Pseudomonadaceae</taxon>
        <taxon>Pseudomonas</taxon>
        <taxon>Pseudomonas syringae</taxon>
    </lineage>
</organism>
<gene>
    <name evidence="1" type="ORF">ALP29_201665</name>
</gene>
<proteinExistence type="predicted"/>
<dbReference type="GO" id="GO:0003677">
    <property type="term" value="F:DNA binding"/>
    <property type="evidence" value="ECO:0007669"/>
    <property type="project" value="InterPro"/>
</dbReference>
<name>A0A2K4W0T3_PSESX</name>